<dbReference type="EMBL" id="CM047592">
    <property type="protein sequence ID" value="KAI9918099.1"/>
    <property type="molecule type" value="Genomic_DNA"/>
</dbReference>
<keyword evidence="2" id="KW-1185">Reference proteome</keyword>
<comment type="caution">
    <text evidence="1">The sequence shown here is derived from an EMBL/GenBank/DDBJ whole genome shotgun (WGS) entry which is preliminary data.</text>
</comment>
<name>A0ACC0WGZ1_9STRA</name>
<accession>A0ACC0WGZ1</accession>
<dbReference type="Proteomes" id="UP001163321">
    <property type="component" value="Chromosome 13"/>
</dbReference>
<organism evidence="1 2">
    <name type="scientific">Peronosclerospora sorghi</name>
    <dbReference type="NCBI Taxonomy" id="230839"/>
    <lineage>
        <taxon>Eukaryota</taxon>
        <taxon>Sar</taxon>
        <taxon>Stramenopiles</taxon>
        <taxon>Oomycota</taxon>
        <taxon>Peronosporomycetes</taxon>
        <taxon>Peronosporales</taxon>
        <taxon>Peronosporaceae</taxon>
        <taxon>Peronosclerospora</taxon>
    </lineage>
</organism>
<protein>
    <submittedName>
        <fullName evidence="1">Uncharacterized protein</fullName>
    </submittedName>
</protein>
<gene>
    <name evidence="1" type="ORF">PsorP6_012582</name>
</gene>
<proteinExistence type="predicted"/>
<evidence type="ECO:0000313" key="1">
    <source>
        <dbReference type="EMBL" id="KAI9918099.1"/>
    </source>
</evidence>
<evidence type="ECO:0000313" key="2">
    <source>
        <dbReference type="Proteomes" id="UP001163321"/>
    </source>
</evidence>
<sequence>MALFPPEFLASILLAFAQLRLRSHCSLASWLVNGLNFFLPPEDELIATLNGQQQSLKGSKRLNTPGQPLSAAEKMATFYVRMATTESGVFTQTLFYELYEMLVVFVSSTVLGCWIGNLVSYAALWLSWNNEEGDSKLDMATYGLLSAILVAIWFPLQLNVVQGWATYEARLGLAAGLVGFIAAGFVILAPKGMLDFDLERAVQVLGQRLALVLRALGFTDADFVHLAPWTETLRVALLLSFAVLAGIFTCTTFLPSFRFARMYLEMIKDKRSSMSTKLQLYLDLIFPVVLCALWIPRLSKTVLVPSELVKCSPRAFTRDCLQDEIVGITTWASSDVWKWYSLTESQFHTLRMYVVWMACLVRWSCFRTFVQHFLLEPREVLAAHVGRPGLVDGALLQNQVRLQFNYVPILALQYLAPLCALVAAAQLLMKQTATSLGLFHCLSWMLQQLAPTLAMPAKVTPRGLHAVSLNVLPEPLAVPDLGGFTLGQDVTQASLTRFFRGMSHFPLLTADFFDASLGFLIWFLNFTVAGVRLAGLLYWRHVAGHGPAPRHILLPALHGHGLNLSVHFARLRLEERRHGVHERRIAGTQDADGEETRIRGIPDRDRGHGHPPRHLDDAQERIVAIQRRRLDGHAHNRNRREGCEHAGQVSSAACPGNQHLETTARSALSVLIHSCRRAMSRDNRQFVRDTKLLEHVGRRGHRGKIRLGAHDDPDQRLAL</sequence>
<reference evidence="1 2" key="1">
    <citation type="journal article" date="2022" name="bioRxiv">
        <title>The genome of the oomycete Peronosclerospora sorghi, a cosmopolitan pathogen of maize and sorghum, is inflated with dispersed pseudogenes.</title>
        <authorList>
            <person name="Fletcher K."/>
            <person name="Martin F."/>
            <person name="Isakeit T."/>
            <person name="Cavanaugh K."/>
            <person name="Magill C."/>
            <person name="Michelmore R."/>
        </authorList>
    </citation>
    <scope>NUCLEOTIDE SEQUENCE [LARGE SCALE GENOMIC DNA]</scope>
    <source>
        <strain evidence="1">P6</strain>
    </source>
</reference>